<evidence type="ECO:0000313" key="4">
    <source>
        <dbReference type="EMBL" id="MBW0138312.1"/>
    </source>
</evidence>
<dbReference type="InterPro" id="IPR005693">
    <property type="entry name" value="Mce"/>
</dbReference>
<keyword evidence="5" id="KW-1185">Reference proteome</keyword>
<reference evidence="4 5" key="1">
    <citation type="submission" date="2020-11" db="EMBL/GenBank/DDBJ databases">
        <title>Pseudonocardia abyssalis sp. nov. and Pseudonocardia oceani sp. nov., description and phylogenomic analysis of two novel actinomycetes isolated from the deep Southern Ocean.</title>
        <authorList>
            <person name="Parra J."/>
        </authorList>
    </citation>
    <scope>NUCLEOTIDE SEQUENCE [LARGE SCALE GENOMIC DNA]</scope>
    <source>
        <strain evidence="4 5">KRD-168</strain>
    </source>
</reference>
<feature type="compositionally biased region" description="Low complexity" evidence="1">
    <location>
        <begin position="397"/>
        <end position="420"/>
    </location>
</feature>
<dbReference type="PANTHER" id="PTHR33371:SF16">
    <property type="entry name" value="MCE-FAMILY PROTEIN MCE3F"/>
    <property type="match status" value="1"/>
</dbReference>
<comment type="caution">
    <text evidence="4">The sequence shown here is derived from an EMBL/GenBank/DDBJ whole genome shotgun (WGS) entry which is preliminary data.</text>
</comment>
<evidence type="ECO:0000256" key="1">
    <source>
        <dbReference type="SAM" id="MobiDB-lite"/>
    </source>
</evidence>
<dbReference type="NCBIfam" id="TIGR00996">
    <property type="entry name" value="Mtu_fam_mce"/>
    <property type="match status" value="1"/>
</dbReference>
<proteinExistence type="predicted"/>
<dbReference type="InterPro" id="IPR024516">
    <property type="entry name" value="Mce_C"/>
</dbReference>
<dbReference type="RefSeq" id="WP_218601251.1">
    <property type="nucleotide sequence ID" value="NZ_JADQDJ010000015.1"/>
</dbReference>
<dbReference type="EMBL" id="JADQDK010000001">
    <property type="protein sequence ID" value="MBW0138312.1"/>
    <property type="molecule type" value="Genomic_DNA"/>
</dbReference>
<dbReference type="PANTHER" id="PTHR33371">
    <property type="entry name" value="INTERMEMBRANE PHOSPHOLIPID TRANSPORT SYSTEM BINDING PROTEIN MLAD-RELATED"/>
    <property type="match status" value="1"/>
</dbReference>
<dbReference type="Proteomes" id="UP000694287">
    <property type="component" value="Unassembled WGS sequence"/>
</dbReference>
<dbReference type="Pfam" id="PF11887">
    <property type="entry name" value="Mce4_CUP1"/>
    <property type="match status" value="1"/>
</dbReference>
<protein>
    <submittedName>
        <fullName evidence="4">MCE family protein</fullName>
    </submittedName>
</protein>
<evidence type="ECO:0000313" key="5">
    <source>
        <dbReference type="Proteomes" id="UP000694287"/>
    </source>
</evidence>
<dbReference type="Pfam" id="PF02470">
    <property type="entry name" value="MlaD"/>
    <property type="match status" value="1"/>
</dbReference>
<dbReference type="InterPro" id="IPR052336">
    <property type="entry name" value="MlaD_Phospholipid_Transporter"/>
</dbReference>
<feature type="region of interest" description="Disordered" evidence="1">
    <location>
        <begin position="351"/>
        <end position="420"/>
    </location>
</feature>
<feature type="domain" description="Mce/MlaD" evidence="2">
    <location>
        <begin position="38"/>
        <end position="114"/>
    </location>
</feature>
<evidence type="ECO:0000259" key="3">
    <source>
        <dbReference type="Pfam" id="PF11887"/>
    </source>
</evidence>
<organism evidence="4 5">
    <name type="scientific">Pseudonocardia abyssalis</name>
    <dbReference type="NCBI Taxonomy" id="2792008"/>
    <lineage>
        <taxon>Bacteria</taxon>
        <taxon>Bacillati</taxon>
        <taxon>Actinomycetota</taxon>
        <taxon>Actinomycetes</taxon>
        <taxon>Pseudonocardiales</taxon>
        <taxon>Pseudonocardiaceae</taxon>
        <taxon>Pseudonocardia</taxon>
    </lineage>
</organism>
<accession>A0ABS6V1I5</accession>
<dbReference type="InterPro" id="IPR003399">
    <property type="entry name" value="Mce/MlaD"/>
</dbReference>
<evidence type="ECO:0000259" key="2">
    <source>
        <dbReference type="Pfam" id="PF02470"/>
    </source>
</evidence>
<feature type="domain" description="Mammalian cell entry C-terminal" evidence="3">
    <location>
        <begin position="121"/>
        <end position="289"/>
    </location>
</feature>
<name>A0ABS6V1I5_9PSEU</name>
<sequence length="420" mass="43906">MLTRTVRIQVTVFLLIAVLGVSYTGIRYADLGRFVGLDGYRVDVELAESGGIFANAEVTYRGVPVGRVDRLELRPGGVTAVLGMDRGGPDIPASASAVVVNRSAVGEQYLDLRPDATGGPALADGSIIPVGRTSVPLPIEQVVASADGLVRSVPLDDLSTVVEELGLAFSDTGPALRSLVVDGQALTRAAIEAKDPTLQLIRDARTVLQTQNDLAPQVRSFSDDLRLVAEQLRTSDPDLRGLVRTLPQLAGEVRNVLTDTGAPLEGLLADLLTTSRLLEPRTDGLRQLLVTFPVMSAGSFSVVPEDGIGNIQLDLNLAEPPVCTRGYEGTVRRPGSETSDDMPANYEARCAETSPSPIGVRGDGNAPDYGPAPEPTEPGGFRPTGTRLSAGQDDDVPGLAGAAGLPGPPATIAGPLEAQR</sequence>
<gene>
    <name evidence="4" type="ORF">I4I81_29195</name>
</gene>